<evidence type="ECO:0000313" key="3">
    <source>
        <dbReference type="EMBL" id="SDE34432.1"/>
    </source>
</evidence>
<dbReference type="Proteomes" id="UP000183507">
    <property type="component" value="Unassembled WGS sequence"/>
</dbReference>
<feature type="compositionally biased region" description="Low complexity" evidence="1">
    <location>
        <begin position="119"/>
        <end position="143"/>
    </location>
</feature>
<evidence type="ECO:0000256" key="1">
    <source>
        <dbReference type="SAM" id="MobiDB-lite"/>
    </source>
</evidence>
<feature type="transmembrane region" description="Helical" evidence="2">
    <location>
        <begin position="50"/>
        <end position="70"/>
    </location>
</feature>
<sequence>MKKTKVDRGDSMGSKNRKKKQAKRQKYIKKKQEQNIPLSKKVVIMIEKTFRYICMFLYVIFCVFLCGMVNNLGITPNVIEGIFGVILVMVEGFLFFILFDKVWPSHESKKDRKRRKKSSYASSSSSGFGDYSSNDCSSSSDSGGDCGGGGD</sequence>
<feature type="compositionally biased region" description="Basic and acidic residues" evidence="1">
    <location>
        <begin position="1"/>
        <end position="10"/>
    </location>
</feature>
<keyword evidence="2" id="KW-1133">Transmembrane helix</keyword>
<keyword evidence="2" id="KW-0472">Membrane</keyword>
<name>A0A1G7C4Y7_9BACI</name>
<protein>
    <submittedName>
        <fullName evidence="3">Uncharacterized protein</fullName>
    </submittedName>
</protein>
<gene>
    <name evidence="3" type="ORF">SAMN04487767_119105</name>
</gene>
<dbReference type="EMBL" id="FMZR01000019">
    <property type="protein sequence ID" value="SDE34432.1"/>
    <property type="molecule type" value="Genomic_DNA"/>
</dbReference>
<accession>A0A1G7C4Y7</accession>
<keyword evidence="2" id="KW-0812">Transmembrane</keyword>
<evidence type="ECO:0000313" key="4">
    <source>
        <dbReference type="Proteomes" id="UP000183507"/>
    </source>
</evidence>
<feature type="compositionally biased region" description="Basic residues" evidence="1">
    <location>
        <begin position="15"/>
        <end position="26"/>
    </location>
</feature>
<feature type="transmembrane region" description="Helical" evidence="2">
    <location>
        <begin position="82"/>
        <end position="103"/>
    </location>
</feature>
<feature type="region of interest" description="Disordered" evidence="1">
    <location>
        <begin position="105"/>
        <end position="151"/>
    </location>
</feature>
<evidence type="ECO:0000256" key="2">
    <source>
        <dbReference type="SAM" id="Phobius"/>
    </source>
</evidence>
<organism evidence="3 4">
    <name type="scientific">Bacillus wiedmannii</name>
    <dbReference type="NCBI Taxonomy" id="1890302"/>
    <lineage>
        <taxon>Bacteria</taxon>
        <taxon>Bacillati</taxon>
        <taxon>Bacillota</taxon>
        <taxon>Bacilli</taxon>
        <taxon>Bacillales</taxon>
        <taxon>Bacillaceae</taxon>
        <taxon>Bacillus</taxon>
        <taxon>Bacillus cereus group</taxon>
    </lineage>
</organism>
<reference evidence="4" key="1">
    <citation type="submission" date="2016-10" db="EMBL/GenBank/DDBJ databases">
        <authorList>
            <person name="Varghese N."/>
        </authorList>
    </citation>
    <scope>NUCLEOTIDE SEQUENCE [LARGE SCALE GENOMIC DNA]</scope>
    <source>
        <strain evidence="4">KPR-7A</strain>
    </source>
</reference>
<dbReference type="AlphaFoldDB" id="A0A1G7C4Y7"/>
<proteinExistence type="predicted"/>
<feature type="region of interest" description="Disordered" evidence="1">
    <location>
        <begin position="1"/>
        <end position="26"/>
    </location>
</feature>